<dbReference type="InterPro" id="IPR023416">
    <property type="entry name" value="Transthyretin/HIU_hydrolase_d"/>
</dbReference>
<dbReference type="SUPFAM" id="SSF49472">
    <property type="entry name" value="Transthyretin (synonym: prealbumin)"/>
    <property type="match status" value="1"/>
</dbReference>
<feature type="chain" id="PRO_5045365384" description="5-hydroxyisourate hydrolase" evidence="8">
    <location>
        <begin position="25"/>
        <end position="136"/>
    </location>
</feature>
<keyword evidence="6 7" id="KW-0378">Hydrolase</keyword>
<accession>A0ABS8IV75</accession>
<dbReference type="RefSeq" id="WP_229433458.1">
    <property type="nucleotide sequence ID" value="NZ_JAJHPV010000015.1"/>
</dbReference>
<dbReference type="Proteomes" id="UP001198701">
    <property type="component" value="Unassembled WGS sequence"/>
</dbReference>
<dbReference type="NCBIfam" id="TIGR02962">
    <property type="entry name" value="hdxy_isourate"/>
    <property type="match status" value="1"/>
</dbReference>
<dbReference type="PANTHER" id="PTHR10395:SF7">
    <property type="entry name" value="5-HYDROXYISOURATE HYDROLASE"/>
    <property type="match status" value="1"/>
</dbReference>
<dbReference type="InterPro" id="IPR000895">
    <property type="entry name" value="Transthyretin/HIU_hydrolase"/>
</dbReference>
<dbReference type="GO" id="GO:0033971">
    <property type="term" value="F:hydroxyisourate hydrolase activity"/>
    <property type="evidence" value="ECO:0007669"/>
    <property type="project" value="UniProtKB-EC"/>
</dbReference>
<comment type="catalytic activity">
    <reaction evidence="1 7">
        <text>5-hydroxyisourate + H2O = 5-hydroxy-2-oxo-4-ureido-2,5-dihydro-1H-imidazole-5-carboxylate + H(+)</text>
        <dbReference type="Rhea" id="RHEA:23736"/>
        <dbReference type="ChEBI" id="CHEBI:15377"/>
        <dbReference type="ChEBI" id="CHEBI:15378"/>
        <dbReference type="ChEBI" id="CHEBI:18072"/>
        <dbReference type="ChEBI" id="CHEBI:58639"/>
        <dbReference type="EC" id="3.5.2.17"/>
    </reaction>
</comment>
<evidence type="ECO:0000256" key="5">
    <source>
        <dbReference type="ARBA" id="ARBA00022631"/>
    </source>
</evidence>
<evidence type="ECO:0000256" key="7">
    <source>
        <dbReference type="RuleBase" id="RU361270"/>
    </source>
</evidence>
<name>A0ABS8IV75_9BURK</name>
<dbReference type="CDD" id="cd05822">
    <property type="entry name" value="TLP_HIUase"/>
    <property type="match status" value="1"/>
</dbReference>
<proteinExistence type="inferred from homology"/>
<comment type="function">
    <text evidence="2">Catalyzes the hydrolysis of 5-hydroxyisourate (HIU) to 2-oxo-4-hydroxy-4-carboxy-5-ureidoimidazoline (OHCU).</text>
</comment>
<gene>
    <name evidence="10" type="primary">uraH</name>
    <name evidence="10" type="ORF">LMJ30_16375</name>
</gene>
<evidence type="ECO:0000259" key="9">
    <source>
        <dbReference type="SMART" id="SM00095"/>
    </source>
</evidence>
<keyword evidence="11" id="KW-1185">Reference proteome</keyword>
<keyword evidence="8" id="KW-0732">Signal</keyword>
<dbReference type="PANTHER" id="PTHR10395">
    <property type="entry name" value="URICASE AND TRANSTHYRETIN-RELATED"/>
    <property type="match status" value="1"/>
</dbReference>
<comment type="similarity">
    <text evidence="3 7">Belongs to the transthyretin family. 5-hydroxyisourate hydrolase subfamily.</text>
</comment>
<sequence length="136" mass="15000">MSTMKKLLVAVTLGSLCQFASAQANPLSVHVLNVQDGLPSPNVTVTLEKQVSDRWIMMNTAATNAQGRIPGLFPQQAQLDKGTYRVTFKTGAWFAEHNQATFFPEIPVIFAVDGSVKHYHIPLLLSQYGYSTYRGN</sequence>
<dbReference type="EMBL" id="JAJHPV010000015">
    <property type="protein sequence ID" value="MCC6072519.1"/>
    <property type="molecule type" value="Genomic_DNA"/>
</dbReference>
<evidence type="ECO:0000256" key="3">
    <source>
        <dbReference type="ARBA" id="ARBA00009850"/>
    </source>
</evidence>
<feature type="signal peptide" evidence="8">
    <location>
        <begin position="1"/>
        <end position="24"/>
    </location>
</feature>
<dbReference type="Pfam" id="PF00576">
    <property type="entry name" value="Transthyretin"/>
    <property type="match status" value="1"/>
</dbReference>
<dbReference type="PROSITE" id="PS00769">
    <property type="entry name" value="TRANSTHYRETIN_2"/>
    <property type="match status" value="1"/>
</dbReference>
<dbReference type="EC" id="3.5.2.17" evidence="7"/>
<feature type="domain" description="Transthyretin/hydroxyisourate hydrolase" evidence="9">
    <location>
        <begin position="22"/>
        <end position="136"/>
    </location>
</feature>
<reference evidence="10 11" key="1">
    <citation type="submission" date="2021-11" db="EMBL/GenBank/DDBJ databases">
        <authorList>
            <person name="Huq M.A."/>
        </authorList>
    </citation>
    <scope>NUCLEOTIDE SEQUENCE [LARGE SCALE GENOMIC DNA]</scope>
    <source>
        <strain evidence="10 11">MAHUQ-52</strain>
    </source>
</reference>
<evidence type="ECO:0000256" key="8">
    <source>
        <dbReference type="SAM" id="SignalP"/>
    </source>
</evidence>
<dbReference type="SMART" id="SM00095">
    <property type="entry name" value="TR_THY"/>
    <property type="match status" value="1"/>
</dbReference>
<comment type="subunit">
    <text evidence="4 7">Homotetramer.</text>
</comment>
<protein>
    <recommendedName>
        <fullName evidence="7">5-hydroxyisourate hydrolase</fullName>
        <shortName evidence="7">HIU hydrolase</shortName>
        <shortName evidence="7">HIUHase</shortName>
        <ecNumber evidence="7">3.5.2.17</ecNumber>
    </recommendedName>
</protein>
<organism evidence="10 11">
    <name type="scientific">Massilia agrisoli</name>
    <dbReference type="NCBI Taxonomy" id="2892444"/>
    <lineage>
        <taxon>Bacteria</taxon>
        <taxon>Pseudomonadati</taxon>
        <taxon>Pseudomonadota</taxon>
        <taxon>Betaproteobacteria</taxon>
        <taxon>Burkholderiales</taxon>
        <taxon>Oxalobacteraceae</taxon>
        <taxon>Telluria group</taxon>
        <taxon>Massilia</taxon>
    </lineage>
</organism>
<evidence type="ECO:0000256" key="1">
    <source>
        <dbReference type="ARBA" id="ARBA00001043"/>
    </source>
</evidence>
<evidence type="ECO:0000313" key="11">
    <source>
        <dbReference type="Proteomes" id="UP001198701"/>
    </source>
</evidence>
<evidence type="ECO:0000256" key="6">
    <source>
        <dbReference type="ARBA" id="ARBA00022801"/>
    </source>
</evidence>
<dbReference type="PRINTS" id="PR00189">
    <property type="entry name" value="TRNSTHYRETIN"/>
</dbReference>
<dbReference type="Gene3D" id="2.60.40.180">
    <property type="entry name" value="Transthyretin/hydroxyisourate hydrolase domain"/>
    <property type="match status" value="1"/>
</dbReference>
<dbReference type="InterPro" id="IPR036817">
    <property type="entry name" value="Transthyretin/HIU_hydrolase_sf"/>
</dbReference>
<evidence type="ECO:0000256" key="2">
    <source>
        <dbReference type="ARBA" id="ARBA00002704"/>
    </source>
</evidence>
<keyword evidence="5 7" id="KW-0659">Purine metabolism</keyword>
<evidence type="ECO:0000256" key="4">
    <source>
        <dbReference type="ARBA" id="ARBA00011881"/>
    </source>
</evidence>
<evidence type="ECO:0000313" key="10">
    <source>
        <dbReference type="EMBL" id="MCC6072519.1"/>
    </source>
</evidence>
<dbReference type="InterPro" id="IPR014306">
    <property type="entry name" value="Hydroxyisourate_hydrolase"/>
</dbReference>
<comment type="caution">
    <text evidence="10">The sequence shown here is derived from an EMBL/GenBank/DDBJ whole genome shotgun (WGS) entry which is preliminary data.</text>
</comment>
<dbReference type="InterPro" id="IPR023419">
    <property type="entry name" value="Transthyretin_CS"/>
</dbReference>